<dbReference type="RefSeq" id="WP_377353536.1">
    <property type="nucleotide sequence ID" value="NZ_JBHTLQ010000020.1"/>
</dbReference>
<evidence type="ECO:0000313" key="1">
    <source>
        <dbReference type="EMBL" id="MFD1190989.1"/>
    </source>
</evidence>
<name>A0ABW3T1G8_9CAUL</name>
<dbReference type="EMBL" id="JBHTLQ010000020">
    <property type="protein sequence ID" value="MFD1190989.1"/>
    <property type="molecule type" value="Genomic_DNA"/>
</dbReference>
<sequence length="191" mass="20492">MIGVRVYPAPPEREIDVEALAVLSEEEADAGEDDGLQGNQQYRDLRGISWEQVADGLRAEAALLQRFEASEDLDAEAERYDEERDEALLPEDDHWGLDVGVIGAALALSAMGATTVSSCNAGGFGGFHVAQFPHIAFFLPREIAEEVLAVAEAAGVGLAMTTGGLVCLSGRTDLDLHRFGEVALTRHRKAE</sequence>
<accession>A0ABW3T1G8</accession>
<protein>
    <submittedName>
        <fullName evidence="1">Uncharacterized protein</fullName>
    </submittedName>
</protein>
<proteinExistence type="predicted"/>
<organism evidence="1 2">
    <name type="scientific">Phenylobacterium conjunctum</name>
    <dbReference type="NCBI Taxonomy" id="1298959"/>
    <lineage>
        <taxon>Bacteria</taxon>
        <taxon>Pseudomonadati</taxon>
        <taxon>Pseudomonadota</taxon>
        <taxon>Alphaproteobacteria</taxon>
        <taxon>Caulobacterales</taxon>
        <taxon>Caulobacteraceae</taxon>
        <taxon>Phenylobacterium</taxon>
    </lineage>
</organism>
<evidence type="ECO:0000313" key="2">
    <source>
        <dbReference type="Proteomes" id="UP001597216"/>
    </source>
</evidence>
<comment type="caution">
    <text evidence="1">The sequence shown here is derived from an EMBL/GenBank/DDBJ whole genome shotgun (WGS) entry which is preliminary data.</text>
</comment>
<gene>
    <name evidence="1" type="ORF">ACFQ27_10395</name>
</gene>
<dbReference type="Proteomes" id="UP001597216">
    <property type="component" value="Unassembled WGS sequence"/>
</dbReference>
<reference evidence="2" key="1">
    <citation type="journal article" date="2019" name="Int. J. Syst. Evol. Microbiol.">
        <title>The Global Catalogue of Microorganisms (GCM) 10K type strain sequencing project: providing services to taxonomists for standard genome sequencing and annotation.</title>
        <authorList>
            <consortium name="The Broad Institute Genomics Platform"/>
            <consortium name="The Broad Institute Genome Sequencing Center for Infectious Disease"/>
            <person name="Wu L."/>
            <person name="Ma J."/>
        </authorList>
    </citation>
    <scope>NUCLEOTIDE SEQUENCE [LARGE SCALE GENOMIC DNA]</scope>
    <source>
        <strain evidence="2">CCUG 55074</strain>
    </source>
</reference>
<keyword evidence="2" id="KW-1185">Reference proteome</keyword>